<keyword evidence="5 10" id="KW-0346">Stress response</keyword>
<dbReference type="GO" id="GO:0005737">
    <property type="term" value="C:cytoplasm"/>
    <property type="evidence" value="ECO:0007669"/>
    <property type="project" value="UniProtKB-SubCell"/>
</dbReference>
<evidence type="ECO:0000256" key="11">
    <source>
        <dbReference type="RuleBase" id="RU000639"/>
    </source>
</evidence>
<dbReference type="FunFam" id="2.30.22.10:FF:000001">
    <property type="entry name" value="Protein GrpE"/>
    <property type="match status" value="1"/>
</dbReference>
<evidence type="ECO:0000256" key="2">
    <source>
        <dbReference type="ARBA" id="ARBA00009054"/>
    </source>
</evidence>
<evidence type="ECO:0000256" key="12">
    <source>
        <dbReference type="RuleBase" id="RU004478"/>
    </source>
</evidence>
<evidence type="ECO:0000256" key="3">
    <source>
        <dbReference type="ARBA" id="ARBA00011738"/>
    </source>
</evidence>
<dbReference type="NCBIfam" id="NF010738">
    <property type="entry name" value="PRK14140.1"/>
    <property type="match status" value="1"/>
</dbReference>
<feature type="compositionally biased region" description="Basic and acidic residues" evidence="13">
    <location>
        <begin position="26"/>
        <end position="40"/>
    </location>
</feature>
<dbReference type="Proteomes" id="UP000741360">
    <property type="component" value="Unassembled WGS sequence"/>
</dbReference>
<evidence type="ECO:0000256" key="13">
    <source>
        <dbReference type="SAM" id="MobiDB-lite"/>
    </source>
</evidence>
<dbReference type="GO" id="GO:0051082">
    <property type="term" value="F:unfolded protein binding"/>
    <property type="evidence" value="ECO:0007669"/>
    <property type="project" value="TreeGrafter"/>
</dbReference>
<dbReference type="Gene3D" id="3.90.20.20">
    <property type="match status" value="1"/>
</dbReference>
<comment type="caution">
    <text evidence="14">The sequence shown here is derived from an EMBL/GenBank/DDBJ whole genome shotgun (WGS) entry which is preliminary data.</text>
</comment>
<comment type="function">
    <text evidence="7 10 11">Participates actively in the response to hyperosmotic and heat shock by preventing the aggregation of stress-denatured proteins, in association with DnaK and GrpE. It is the nucleotide exchange factor for DnaK and may function as a thermosensor. Unfolded proteins bind initially to DnaJ; upon interaction with the DnaJ-bound protein, DnaK hydrolyzes its bound ATP, resulting in the formation of a stable complex. GrpE releases ADP from DnaK; ATP binding to DnaK triggers the release of the substrate protein, thus completing the reaction cycle. Several rounds of ATP-dependent interactions between DnaJ, DnaK and GrpE are required for fully efficient folding.</text>
</comment>
<dbReference type="PRINTS" id="PR00773">
    <property type="entry name" value="GRPEPROTEIN"/>
</dbReference>
<sequence>MTRIPIETGDSSEEEAVQQGVQGGEEIPREGGREEIRADSGGESQPPPVLDAEARIRALEAEIAKKSEEGKQTFDRLLRLHAEFENYKKRVSREKEEFSRYAHERVLREFLPIVDNLYRALEALKMGGELPGLMTGLELILQQIREAFQKLGVTEIKSLGEPFDPTVHEAVMQVEAKGQEDDAVVDELEKGYLLHDRVLRPAKVTVSKKRSES</sequence>
<reference evidence="14" key="1">
    <citation type="submission" date="2020-07" db="EMBL/GenBank/DDBJ databases">
        <title>Huge and variable diversity of episymbiotic CPR bacteria and DPANN archaea in groundwater ecosystems.</title>
        <authorList>
            <person name="He C.Y."/>
            <person name="Keren R."/>
            <person name="Whittaker M."/>
            <person name="Farag I.F."/>
            <person name="Doudna J."/>
            <person name="Cate J.H.D."/>
            <person name="Banfield J.F."/>
        </authorList>
    </citation>
    <scope>NUCLEOTIDE SEQUENCE</scope>
    <source>
        <strain evidence="14">NC_groundwater_717_Ag_S-0.2um_59_8</strain>
    </source>
</reference>
<evidence type="ECO:0000256" key="7">
    <source>
        <dbReference type="ARBA" id="ARBA00053401"/>
    </source>
</evidence>
<protein>
    <recommendedName>
        <fullName evidence="8 10">Protein GrpE</fullName>
    </recommendedName>
    <alternativeName>
        <fullName evidence="9 10">HSP-70 cofactor</fullName>
    </alternativeName>
</protein>
<dbReference type="SUPFAM" id="SSF58014">
    <property type="entry name" value="Coiled-coil domain of nucleotide exchange factor GrpE"/>
    <property type="match status" value="1"/>
</dbReference>
<evidence type="ECO:0000256" key="9">
    <source>
        <dbReference type="ARBA" id="ARBA00076414"/>
    </source>
</evidence>
<keyword evidence="4 10" id="KW-0963">Cytoplasm</keyword>
<name>A0A932GNM5_UNCTE</name>
<dbReference type="Pfam" id="PF01025">
    <property type="entry name" value="GrpE"/>
    <property type="match status" value="1"/>
</dbReference>
<dbReference type="PROSITE" id="PS01071">
    <property type="entry name" value="GRPE"/>
    <property type="match status" value="1"/>
</dbReference>
<organism evidence="14 15">
    <name type="scientific">Tectimicrobiota bacterium</name>
    <dbReference type="NCBI Taxonomy" id="2528274"/>
    <lineage>
        <taxon>Bacteria</taxon>
        <taxon>Pseudomonadati</taxon>
        <taxon>Nitrospinota/Tectimicrobiota group</taxon>
        <taxon>Candidatus Tectimicrobiota</taxon>
    </lineage>
</organism>
<proteinExistence type="inferred from homology"/>
<dbReference type="PANTHER" id="PTHR21237:SF23">
    <property type="entry name" value="GRPE PROTEIN HOMOLOG, MITOCHONDRIAL"/>
    <property type="match status" value="1"/>
</dbReference>
<evidence type="ECO:0000256" key="10">
    <source>
        <dbReference type="HAMAP-Rule" id="MF_01151"/>
    </source>
</evidence>
<gene>
    <name evidence="10 14" type="primary">grpE</name>
    <name evidence="14" type="ORF">HYY65_04490</name>
</gene>
<evidence type="ECO:0000256" key="8">
    <source>
        <dbReference type="ARBA" id="ARBA00072274"/>
    </source>
</evidence>
<evidence type="ECO:0000256" key="6">
    <source>
        <dbReference type="ARBA" id="ARBA00023186"/>
    </source>
</evidence>
<dbReference type="InterPro" id="IPR000740">
    <property type="entry name" value="GrpE"/>
</dbReference>
<dbReference type="GO" id="GO:0051087">
    <property type="term" value="F:protein-folding chaperone binding"/>
    <property type="evidence" value="ECO:0007669"/>
    <property type="project" value="InterPro"/>
</dbReference>
<evidence type="ECO:0000313" key="15">
    <source>
        <dbReference type="Proteomes" id="UP000741360"/>
    </source>
</evidence>
<comment type="similarity">
    <text evidence="2 10 12">Belongs to the GrpE family.</text>
</comment>
<comment type="subcellular location">
    <subcellularLocation>
        <location evidence="1 10">Cytoplasm</location>
    </subcellularLocation>
</comment>
<dbReference type="PANTHER" id="PTHR21237">
    <property type="entry name" value="GRPE PROTEIN"/>
    <property type="match status" value="1"/>
</dbReference>
<dbReference type="EMBL" id="JACPSX010000085">
    <property type="protein sequence ID" value="MBI3014326.1"/>
    <property type="molecule type" value="Genomic_DNA"/>
</dbReference>
<keyword evidence="6 10" id="KW-0143">Chaperone</keyword>
<dbReference type="InterPro" id="IPR013805">
    <property type="entry name" value="GrpE_CC"/>
</dbReference>
<dbReference type="SUPFAM" id="SSF51064">
    <property type="entry name" value="Head domain of nucleotide exchange factor GrpE"/>
    <property type="match status" value="1"/>
</dbReference>
<evidence type="ECO:0000256" key="4">
    <source>
        <dbReference type="ARBA" id="ARBA00022490"/>
    </source>
</evidence>
<comment type="subunit">
    <text evidence="3 10">Homodimer.</text>
</comment>
<dbReference type="AlphaFoldDB" id="A0A932GNM5"/>
<evidence type="ECO:0000256" key="5">
    <source>
        <dbReference type="ARBA" id="ARBA00023016"/>
    </source>
</evidence>
<dbReference type="HAMAP" id="MF_01151">
    <property type="entry name" value="GrpE"/>
    <property type="match status" value="1"/>
</dbReference>
<dbReference type="CDD" id="cd00446">
    <property type="entry name" value="GrpE"/>
    <property type="match status" value="1"/>
</dbReference>
<evidence type="ECO:0000313" key="14">
    <source>
        <dbReference type="EMBL" id="MBI3014326.1"/>
    </source>
</evidence>
<dbReference type="Gene3D" id="2.30.22.10">
    <property type="entry name" value="Head domain of nucleotide exchange factor GrpE"/>
    <property type="match status" value="1"/>
</dbReference>
<dbReference type="InterPro" id="IPR009012">
    <property type="entry name" value="GrpE_head"/>
</dbReference>
<accession>A0A932GNM5</accession>
<evidence type="ECO:0000256" key="1">
    <source>
        <dbReference type="ARBA" id="ARBA00004496"/>
    </source>
</evidence>
<dbReference type="GO" id="GO:0000774">
    <property type="term" value="F:adenyl-nucleotide exchange factor activity"/>
    <property type="evidence" value="ECO:0007669"/>
    <property type="project" value="InterPro"/>
</dbReference>
<dbReference type="GO" id="GO:0042803">
    <property type="term" value="F:protein homodimerization activity"/>
    <property type="evidence" value="ECO:0007669"/>
    <property type="project" value="InterPro"/>
</dbReference>
<feature type="region of interest" description="Disordered" evidence="13">
    <location>
        <begin position="1"/>
        <end position="50"/>
    </location>
</feature>
<dbReference type="GO" id="GO:0006457">
    <property type="term" value="P:protein folding"/>
    <property type="evidence" value="ECO:0007669"/>
    <property type="project" value="InterPro"/>
</dbReference>